<keyword evidence="2" id="KW-0472">Membrane</keyword>
<feature type="region of interest" description="Disordered" evidence="1">
    <location>
        <begin position="1"/>
        <end position="31"/>
    </location>
</feature>
<keyword evidence="2" id="KW-1133">Transmembrane helix</keyword>
<sequence>MTQPRPPTVAESRAREKARKQARDAERAAAEAAAAKKRSRNRVLIGGAAVVGVAALVGGGYLAYLALSAPDTVTASCVATDQNGDEIVVEDTYCGTGRPGFVGDTAGVVLLAGWPQYRYYYGGSTAIGGKPTGGTTVKPKNAEIKTKTGTTVQRGGLGSKIGGGS</sequence>
<evidence type="ECO:0000256" key="2">
    <source>
        <dbReference type="SAM" id="Phobius"/>
    </source>
</evidence>
<name>A0ABV8DNF0_9NOCA</name>
<reference evidence="4" key="1">
    <citation type="journal article" date="2019" name="Int. J. Syst. Evol. Microbiol.">
        <title>The Global Catalogue of Microorganisms (GCM) 10K type strain sequencing project: providing services to taxonomists for standard genome sequencing and annotation.</title>
        <authorList>
            <consortium name="The Broad Institute Genomics Platform"/>
            <consortium name="The Broad Institute Genome Sequencing Center for Infectious Disease"/>
            <person name="Wu L."/>
            <person name="Ma J."/>
        </authorList>
    </citation>
    <scope>NUCLEOTIDE SEQUENCE [LARGE SCALE GENOMIC DNA]</scope>
    <source>
        <strain evidence="4">CGMCC 4.7330</strain>
    </source>
</reference>
<dbReference type="EMBL" id="JBHSAX010000004">
    <property type="protein sequence ID" value="MFC3961172.1"/>
    <property type="molecule type" value="Genomic_DNA"/>
</dbReference>
<evidence type="ECO:0000313" key="4">
    <source>
        <dbReference type="Proteomes" id="UP001595696"/>
    </source>
</evidence>
<protein>
    <submittedName>
        <fullName evidence="3">Uncharacterized protein</fullName>
    </submittedName>
</protein>
<comment type="caution">
    <text evidence="3">The sequence shown here is derived from an EMBL/GenBank/DDBJ whole genome shotgun (WGS) entry which is preliminary data.</text>
</comment>
<accession>A0ABV8DNF0</accession>
<keyword evidence="4" id="KW-1185">Reference proteome</keyword>
<feature type="compositionally biased region" description="Basic and acidic residues" evidence="1">
    <location>
        <begin position="12"/>
        <end position="29"/>
    </location>
</feature>
<proteinExistence type="predicted"/>
<evidence type="ECO:0000256" key="1">
    <source>
        <dbReference type="SAM" id="MobiDB-lite"/>
    </source>
</evidence>
<keyword evidence="2" id="KW-0812">Transmembrane</keyword>
<dbReference type="RefSeq" id="WP_378610936.1">
    <property type="nucleotide sequence ID" value="NZ_JBHSAX010000004.1"/>
</dbReference>
<feature type="transmembrane region" description="Helical" evidence="2">
    <location>
        <begin position="43"/>
        <end position="67"/>
    </location>
</feature>
<dbReference type="Proteomes" id="UP001595696">
    <property type="component" value="Unassembled WGS sequence"/>
</dbReference>
<evidence type="ECO:0000313" key="3">
    <source>
        <dbReference type="EMBL" id="MFC3961172.1"/>
    </source>
</evidence>
<organism evidence="3 4">
    <name type="scientific">Nocardia jiangsuensis</name>
    <dbReference type="NCBI Taxonomy" id="1691563"/>
    <lineage>
        <taxon>Bacteria</taxon>
        <taxon>Bacillati</taxon>
        <taxon>Actinomycetota</taxon>
        <taxon>Actinomycetes</taxon>
        <taxon>Mycobacteriales</taxon>
        <taxon>Nocardiaceae</taxon>
        <taxon>Nocardia</taxon>
    </lineage>
</organism>
<gene>
    <name evidence="3" type="ORF">ACFO0B_04135</name>
</gene>